<keyword evidence="4 5" id="KW-0963">Cytoplasm</keyword>
<dbReference type="PANTHER" id="PTHR33602:SF1">
    <property type="entry name" value="REGULATORY PROTEIN RECX FAMILY PROTEIN"/>
    <property type="match status" value="1"/>
</dbReference>
<dbReference type="Pfam" id="PF21981">
    <property type="entry name" value="RecX_HTH3"/>
    <property type="match status" value="1"/>
</dbReference>
<dbReference type="Proteomes" id="UP000003860">
    <property type="component" value="Unassembled WGS sequence"/>
</dbReference>
<keyword evidence="9" id="KW-1185">Reference proteome</keyword>
<comment type="caution">
    <text evidence="8">The sequence shown here is derived from an EMBL/GenBank/DDBJ whole genome shotgun (WGS) entry which is preliminary data.</text>
</comment>
<name>F1TEV2_9FIRM</name>
<evidence type="ECO:0000259" key="7">
    <source>
        <dbReference type="Pfam" id="PF21982"/>
    </source>
</evidence>
<dbReference type="InterPro" id="IPR053925">
    <property type="entry name" value="RecX_HTH_3rd"/>
</dbReference>
<reference evidence="8" key="1">
    <citation type="submission" date="2009-07" db="EMBL/GenBank/DDBJ databases">
        <authorList>
            <consortium name="US DOE Joint Genome Institute (JGI-PGF)"/>
            <person name="Lucas S."/>
            <person name="Copeland A."/>
            <person name="Lapidus A."/>
            <person name="Glavina del Rio T."/>
            <person name="Tice H."/>
            <person name="Bruce D."/>
            <person name="Goodwin L."/>
            <person name="Pitluck S."/>
            <person name="Larimer F."/>
            <person name="Land M.L."/>
            <person name="Mouttaki H."/>
            <person name="He Z."/>
            <person name="Zhou J."/>
            <person name="Hemme C.L."/>
        </authorList>
    </citation>
    <scope>NUCLEOTIDE SEQUENCE [LARGE SCALE GENOMIC DNA]</scope>
    <source>
        <strain evidence="8">DSM 2782</strain>
    </source>
</reference>
<evidence type="ECO:0000256" key="2">
    <source>
        <dbReference type="ARBA" id="ARBA00009695"/>
    </source>
</evidence>
<evidence type="ECO:0000313" key="8">
    <source>
        <dbReference type="EMBL" id="EGD47268.1"/>
    </source>
</evidence>
<dbReference type="InterPro" id="IPR053926">
    <property type="entry name" value="RecX_HTH_1st"/>
</dbReference>
<accession>F1TEV2</accession>
<evidence type="ECO:0000256" key="1">
    <source>
        <dbReference type="ARBA" id="ARBA00004496"/>
    </source>
</evidence>
<sequence>MRITSIEKSNKNKSMASICIDNKQEFVLPLKRIDALNLTLDKNIEPETLDYILKYEVYAAAKNSAVKFLSLKLRTSFEVKEKLSELGYEENTVSQVINDLTEIDYINDYKYATKYISEKTKLKPKSIKLMEMELDNKGIPNEIISSVIEELNPDDDLVALELLKKRYSKYSEYDENLIKKMKSYLAGRGFSYNQISKAISKYLPED</sequence>
<proteinExistence type="inferred from homology"/>
<feature type="domain" description="RecX third three-helical" evidence="6">
    <location>
        <begin position="158"/>
        <end position="199"/>
    </location>
</feature>
<dbReference type="STRING" id="588581.Cpap_1661"/>
<dbReference type="GO" id="GO:0005737">
    <property type="term" value="C:cytoplasm"/>
    <property type="evidence" value="ECO:0007669"/>
    <property type="project" value="UniProtKB-SubCell"/>
</dbReference>
<organism evidence="8 9">
    <name type="scientific">Ruminiclostridium papyrosolvens DSM 2782</name>
    <dbReference type="NCBI Taxonomy" id="588581"/>
    <lineage>
        <taxon>Bacteria</taxon>
        <taxon>Bacillati</taxon>
        <taxon>Bacillota</taxon>
        <taxon>Clostridia</taxon>
        <taxon>Eubacteriales</taxon>
        <taxon>Oscillospiraceae</taxon>
        <taxon>Ruminiclostridium</taxon>
    </lineage>
</organism>
<protein>
    <recommendedName>
        <fullName evidence="3 5">Regulatory protein RecX</fullName>
    </recommendedName>
</protein>
<reference evidence="8" key="2">
    <citation type="submission" date="2011-01" db="EMBL/GenBank/DDBJ databases">
        <title>The Non-contiguous Finished genome of Clostridium papyrosolvens.</title>
        <authorList>
            <person name="Lucas S."/>
            <person name="Copeland A."/>
            <person name="Lapidus A."/>
            <person name="Cheng J.-F."/>
            <person name="Goodwin L."/>
            <person name="Pitluck S."/>
            <person name="Misra M."/>
            <person name="Chertkov O."/>
            <person name="Detter J.C."/>
            <person name="Han C."/>
            <person name="Tapia R."/>
            <person name="Land M."/>
            <person name="Hauser L."/>
            <person name="Kyrpides N."/>
            <person name="Ivanova N."/>
            <person name="Pagani I."/>
            <person name="Mouttaki H."/>
            <person name="He Z."/>
            <person name="Zhou J."/>
            <person name="Hemme C.L."/>
            <person name="Woyke T."/>
        </authorList>
    </citation>
    <scope>NUCLEOTIDE SEQUENCE [LARGE SCALE GENOMIC DNA]</scope>
    <source>
        <strain evidence="8">DSM 2782</strain>
    </source>
</reference>
<evidence type="ECO:0000256" key="4">
    <source>
        <dbReference type="ARBA" id="ARBA00022490"/>
    </source>
</evidence>
<gene>
    <name evidence="5" type="primary">recX</name>
    <name evidence="8" type="ORF">Cpap_1661</name>
</gene>
<evidence type="ECO:0000259" key="6">
    <source>
        <dbReference type="Pfam" id="PF21981"/>
    </source>
</evidence>
<evidence type="ECO:0000256" key="5">
    <source>
        <dbReference type="HAMAP-Rule" id="MF_01114"/>
    </source>
</evidence>
<dbReference type="Gene3D" id="1.10.10.10">
    <property type="entry name" value="Winged helix-like DNA-binding domain superfamily/Winged helix DNA-binding domain"/>
    <property type="match status" value="3"/>
</dbReference>
<dbReference type="EMBL" id="ACXX02000009">
    <property type="protein sequence ID" value="EGD47268.1"/>
    <property type="molecule type" value="Genomic_DNA"/>
</dbReference>
<dbReference type="HAMAP" id="MF_01114">
    <property type="entry name" value="RecX"/>
    <property type="match status" value="1"/>
</dbReference>
<dbReference type="RefSeq" id="WP_004620388.1">
    <property type="nucleotide sequence ID" value="NZ_ACXX02000009.1"/>
</dbReference>
<dbReference type="InterPro" id="IPR003783">
    <property type="entry name" value="Regulatory_RecX"/>
</dbReference>
<dbReference type="Pfam" id="PF21982">
    <property type="entry name" value="RecX_HTH1"/>
    <property type="match status" value="1"/>
</dbReference>
<dbReference type="AlphaFoldDB" id="F1TEV2"/>
<dbReference type="GO" id="GO:0006282">
    <property type="term" value="P:regulation of DNA repair"/>
    <property type="evidence" value="ECO:0007669"/>
    <property type="project" value="UniProtKB-UniRule"/>
</dbReference>
<feature type="domain" description="RecX first three-helical" evidence="7">
    <location>
        <begin position="61"/>
        <end position="100"/>
    </location>
</feature>
<comment type="function">
    <text evidence="5">Modulates RecA activity.</text>
</comment>
<dbReference type="OrthoDB" id="5421057at2"/>
<dbReference type="eggNOG" id="COG2137">
    <property type="taxonomic scope" value="Bacteria"/>
</dbReference>
<evidence type="ECO:0000256" key="3">
    <source>
        <dbReference type="ARBA" id="ARBA00018111"/>
    </source>
</evidence>
<dbReference type="InterPro" id="IPR036388">
    <property type="entry name" value="WH-like_DNA-bd_sf"/>
</dbReference>
<dbReference type="PANTHER" id="PTHR33602">
    <property type="entry name" value="REGULATORY PROTEIN RECX FAMILY PROTEIN"/>
    <property type="match status" value="1"/>
</dbReference>
<comment type="similarity">
    <text evidence="2 5">Belongs to the RecX family.</text>
</comment>
<comment type="subcellular location">
    <subcellularLocation>
        <location evidence="1 5">Cytoplasm</location>
    </subcellularLocation>
</comment>
<evidence type="ECO:0000313" key="9">
    <source>
        <dbReference type="Proteomes" id="UP000003860"/>
    </source>
</evidence>